<dbReference type="InterPro" id="IPR035965">
    <property type="entry name" value="PAS-like_dom_sf"/>
</dbReference>
<evidence type="ECO:0000256" key="8">
    <source>
        <dbReference type="ARBA" id="ARBA00023012"/>
    </source>
</evidence>
<evidence type="ECO:0000256" key="4">
    <source>
        <dbReference type="ARBA" id="ARBA00022679"/>
    </source>
</evidence>
<dbReference type="RefSeq" id="WP_316414763.1">
    <property type="nucleotide sequence ID" value="NZ_AP027080.1"/>
</dbReference>
<dbReference type="SUPFAM" id="SSF55785">
    <property type="entry name" value="PYP-like sensor domain (PAS domain)"/>
    <property type="match status" value="1"/>
</dbReference>
<dbReference type="GO" id="GO:0004673">
    <property type="term" value="F:protein histidine kinase activity"/>
    <property type="evidence" value="ECO:0007669"/>
    <property type="project" value="UniProtKB-EC"/>
</dbReference>
<name>A0AA48GFQ6_9BACT</name>
<evidence type="ECO:0000313" key="11">
    <source>
        <dbReference type="Proteomes" id="UP001238179"/>
    </source>
</evidence>
<dbReference type="SUPFAM" id="SSF55874">
    <property type="entry name" value="ATPase domain of HSP90 chaperone/DNA topoisomerase II/histidine kinase"/>
    <property type="match status" value="1"/>
</dbReference>
<evidence type="ECO:0000256" key="7">
    <source>
        <dbReference type="ARBA" id="ARBA00022840"/>
    </source>
</evidence>
<evidence type="ECO:0000256" key="6">
    <source>
        <dbReference type="ARBA" id="ARBA00022777"/>
    </source>
</evidence>
<gene>
    <name evidence="10" type="ORF">METEAL_10350</name>
</gene>
<proteinExistence type="predicted"/>
<reference evidence="11" key="1">
    <citation type="journal article" date="2023" name="Int. J. Syst. Evol. Microbiol.">
        <title>Mesoterricola silvestris gen. nov., sp. nov., Mesoterricola sediminis sp. nov., Geothrix oryzae sp. nov., Geothrix edaphica sp. nov., Geothrix rubra sp. nov., and Geothrix limicola sp. nov., six novel members of Acidobacteriota isolated from soils.</title>
        <authorList>
            <person name="Itoh H."/>
            <person name="Sugisawa Y."/>
            <person name="Mise K."/>
            <person name="Xu Z."/>
            <person name="Kuniyasu M."/>
            <person name="Ushijima N."/>
            <person name="Kawano K."/>
            <person name="Kobayashi E."/>
            <person name="Shiratori Y."/>
            <person name="Masuda Y."/>
            <person name="Senoo K."/>
        </authorList>
    </citation>
    <scope>NUCLEOTIDE SEQUENCE [LARGE SCALE GENOMIC DNA]</scope>
    <source>
        <strain evidence="11">W79</strain>
    </source>
</reference>
<accession>A0AA48GFQ6</accession>
<dbReference type="PANTHER" id="PTHR43065:SF42">
    <property type="entry name" value="TWO-COMPONENT SENSOR PPRA"/>
    <property type="match status" value="1"/>
</dbReference>
<comment type="catalytic activity">
    <reaction evidence="1">
        <text>ATP + protein L-histidine = ADP + protein N-phospho-L-histidine.</text>
        <dbReference type="EC" id="2.7.13.3"/>
    </reaction>
</comment>
<dbReference type="PROSITE" id="PS50109">
    <property type="entry name" value="HIS_KIN"/>
    <property type="match status" value="1"/>
</dbReference>
<dbReference type="KEGG" id="msil:METEAL_10350"/>
<dbReference type="InterPro" id="IPR000014">
    <property type="entry name" value="PAS"/>
</dbReference>
<dbReference type="CDD" id="cd00130">
    <property type="entry name" value="PAS"/>
    <property type="match status" value="1"/>
</dbReference>
<dbReference type="InterPro" id="IPR003594">
    <property type="entry name" value="HATPase_dom"/>
</dbReference>
<dbReference type="Pfam" id="PF00989">
    <property type="entry name" value="PAS"/>
    <property type="match status" value="1"/>
</dbReference>
<evidence type="ECO:0000313" key="10">
    <source>
        <dbReference type="EMBL" id="BDU71861.1"/>
    </source>
</evidence>
<evidence type="ECO:0000256" key="2">
    <source>
        <dbReference type="ARBA" id="ARBA00012438"/>
    </source>
</evidence>
<keyword evidence="7" id="KW-0067">ATP-binding</keyword>
<dbReference type="InterPro" id="IPR036890">
    <property type="entry name" value="HATPase_C_sf"/>
</dbReference>
<dbReference type="SMART" id="SM00091">
    <property type="entry name" value="PAS"/>
    <property type="match status" value="1"/>
</dbReference>
<evidence type="ECO:0000256" key="3">
    <source>
        <dbReference type="ARBA" id="ARBA00022553"/>
    </source>
</evidence>
<dbReference type="PRINTS" id="PR00344">
    <property type="entry name" value="BCTRLSENSOR"/>
</dbReference>
<dbReference type="Pfam" id="PF02518">
    <property type="entry name" value="HATPase_c"/>
    <property type="match status" value="1"/>
</dbReference>
<dbReference type="EC" id="2.7.13.3" evidence="2"/>
<dbReference type="InterPro" id="IPR004358">
    <property type="entry name" value="Sig_transdc_His_kin-like_C"/>
</dbReference>
<feature type="domain" description="Histidine kinase" evidence="9">
    <location>
        <begin position="249"/>
        <end position="424"/>
    </location>
</feature>
<dbReference type="GO" id="GO:0005524">
    <property type="term" value="F:ATP binding"/>
    <property type="evidence" value="ECO:0007669"/>
    <property type="project" value="UniProtKB-KW"/>
</dbReference>
<evidence type="ECO:0000259" key="9">
    <source>
        <dbReference type="PROSITE" id="PS50109"/>
    </source>
</evidence>
<dbReference type="AlphaFoldDB" id="A0AA48GFQ6"/>
<dbReference type="GO" id="GO:0000160">
    <property type="term" value="P:phosphorelay signal transduction system"/>
    <property type="evidence" value="ECO:0007669"/>
    <property type="project" value="UniProtKB-KW"/>
</dbReference>
<organism evidence="10 11">
    <name type="scientific">Mesoterricola silvestris</name>
    <dbReference type="NCBI Taxonomy" id="2927979"/>
    <lineage>
        <taxon>Bacteria</taxon>
        <taxon>Pseudomonadati</taxon>
        <taxon>Acidobacteriota</taxon>
        <taxon>Holophagae</taxon>
        <taxon>Holophagales</taxon>
        <taxon>Holophagaceae</taxon>
        <taxon>Mesoterricola</taxon>
    </lineage>
</organism>
<dbReference type="InterPro" id="IPR005467">
    <property type="entry name" value="His_kinase_dom"/>
</dbReference>
<dbReference type="Proteomes" id="UP001238179">
    <property type="component" value="Chromosome"/>
</dbReference>
<protein>
    <recommendedName>
        <fullName evidence="2">histidine kinase</fullName>
        <ecNumber evidence="2">2.7.13.3</ecNumber>
    </recommendedName>
</protein>
<keyword evidence="6" id="KW-0418">Kinase</keyword>
<keyword evidence="3" id="KW-0597">Phosphoprotein</keyword>
<dbReference type="Gene3D" id="3.30.565.10">
    <property type="entry name" value="Histidine kinase-like ATPase, C-terminal domain"/>
    <property type="match status" value="1"/>
</dbReference>
<keyword evidence="11" id="KW-1185">Reference proteome</keyword>
<dbReference type="Gene3D" id="3.30.450.20">
    <property type="entry name" value="PAS domain"/>
    <property type="match status" value="1"/>
</dbReference>
<sequence length="426" mass="46101">MSMYGWTPDFDRPNKHDPWPEVRSFAEGLTPGSPPLSLVPGEDENVQDLINELIVAHLETQAQNEELRQAHWALEATREHYFELFHCAPLGSLVLDGKGIIRESNLAAEDLLQLPSRKLRNRPLGRFVQQEDHGAYAKCLAWSVQGGASRQCRVRLRQGGRFVPVAVALRRPMGAQPEAPLLANLLEMDGTGAERAPAPQVRLEPRMAGLTGLARRFSQETTRAMASIRSLVESQMVHAPPGSALARDLEAIRELCRMGRGFALGLAGFAKERLATVQSIDLNALVCDEMTLLKGQGAAVRVAPDLDPGLRLIPGDPSALATCLIHLCANALEAMPGGGTLGLATRNETEDAVLLEVSDTGAGMAPEVLERAAEPLFSTRRHRNAAGLGLSLVYGAMRAHHGRMELESALGEGTTVRLHFSAVRSV</sequence>
<dbReference type="PANTHER" id="PTHR43065">
    <property type="entry name" value="SENSOR HISTIDINE KINASE"/>
    <property type="match status" value="1"/>
</dbReference>
<dbReference type="SMART" id="SM00387">
    <property type="entry name" value="HATPase_c"/>
    <property type="match status" value="1"/>
</dbReference>
<keyword evidence="5" id="KW-0547">Nucleotide-binding</keyword>
<dbReference type="InterPro" id="IPR013767">
    <property type="entry name" value="PAS_fold"/>
</dbReference>
<keyword evidence="8" id="KW-0902">Two-component regulatory system</keyword>
<keyword evidence="4" id="KW-0808">Transferase</keyword>
<dbReference type="GO" id="GO:0006355">
    <property type="term" value="P:regulation of DNA-templated transcription"/>
    <property type="evidence" value="ECO:0007669"/>
    <property type="project" value="InterPro"/>
</dbReference>
<evidence type="ECO:0000256" key="1">
    <source>
        <dbReference type="ARBA" id="ARBA00000085"/>
    </source>
</evidence>
<evidence type="ECO:0000256" key="5">
    <source>
        <dbReference type="ARBA" id="ARBA00022741"/>
    </source>
</evidence>
<dbReference type="EMBL" id="AP027080">
    <property type="protein sequence ID" value="BDU71861.1"/>
    <property type="molecule type" value="Genomic_DNA"/>
</dbReference>